<evidence type="ECO:0000313" key="3">
    <source>
        <dbReference type="Proteomes" id="UP001066276"/>
    </source>
</evidence>
<name>A0AAV7WPG7_PLEWA</name>
<dbReference type="EMBL" id="JANPWB010000001">
    <property type="protein sequence ID" value="KAJ1215855.1"/>
    <property type="molecule type" value="Genomic_DNA"/>
</dbReference>
<accession>A0AAV7WPG7</accession>
<sequence>MGVFDPDIHRAGTNHIPFPGDSRQQQRICAVTQDLKDNMEDDSSLEEGGGRDDLGGLAAKGKRRKGAGASTKRVWMVSSQNPAGRTAKTSAVRQDTTEGQEAIRLNSGHALGRAWPQQVRRPNLAVLGRWRVK</sequence>
<proteinExistence type="predicted"/>
<keyword evidence="3" id="KW-1185">Reference proteome</keyword>
<feature type="region of interest" description="Disordered" evidence="1">
    <location>
        <begin position="37"/>
        <end position="99"/>
    </location>
</feature>
<gene>
    <name evidence="2" type="ORF">NDU88_003462</name>
</gene>
<organism evidence="2 3">
    <name type="scientific">Pleurodeles waltl</name>
    <name type="common">Iberian ribbed newt</name>
    <dbReference type="NCBI Taxonomy" id="8319"/>
    <lineage>
        <taxon>Eukaryota</taxon>
        <taxon>Metazoa</taxon>
        <taxon>Chordata</taxon>
        <taxon>Craniata</taxon>
        <taxon>Vertebrata</taxon>
        <taxon>Euteleostomi</taxon>
        <taxon>Amphibia</taxon>
        <taxon>Batrachia</taxon>
        <taxon>Caudata</taxon>
        <taxon>Salamandroidea</taxon>
        <taxon>Salamandridae</taxon>
        <taxon>Pleurodelinae</taxon>
        <taxon>Pleurodeles</taxon>
    </lineage>
</organism>
<evidence type="ECO:0000256" key="1">
    <source>
        <dbReference type="SAM" id="MobiDB-lite"/>
    </source>
</evidence>
<feature type="compositionally biased region" description="Basic and acidic residues" evidence="1">
    <location>
        <begin position="1"/>
        <end position="10"/>
    </location>
</feature>
<dbReference type="Proteomes" id="UP001066276">
    <property type="component" value="Chromosome 1_1"/>
</dbReference>
<feature type="region of interest" description="Disordered" evidence="1">
    <location>
        <begin position="1"/>
        <end position="25"/>
    </location>
</feature>
<dbReference type="AlphaFoldDB" id="A0AAV7WPG7"/>
<reference evidence="2" key="1">
    <citation type="journal article" date="2022" name="bioRxiv">
        <title>Sequencing and chromosome-scale assembly of the giantPleurodeles waltlgenome.</title>
        <authorList>
            <person name="Brown T."/>
            <person name="Elewa A."/>
            <person name="Iarovenko S."/>
            <person name="Subramanian E."/>
            <person name="Araus A.J."/>
            <person name="Petzold A."/>
            <person name="Susuki M."/>
            <person name="Suzuki K.-i.T."/>
            <person name="Hayashi T."/>
            <person name="Toyoda A."/>
            <person name="Oliveira C."/>
            <person name="Osipova E."/>
            <person name="Leigh N.D."/>
            <person name="Simon A."/>
            <person name="Yun M.H."/>
        </authorList>
    </citation>
    <scope>NUCLEOTIDE SEQUENCE</scope>
    <source>
        <strain evidence="2">20211129_DDA</strain>
        <tissue evidence="2">Liver</tissue>
    </source>
</reference>
<feature type="compositionally biased region" description="Polar residues" evidence="1">
    <location>
        <begin position="77"/>
        <end position="99"/>
    </location>
</feature>
<protein>
    <submittedName>
        <fullName evidence="2">Uncharacterized protein</fullName>
    </submittedName>
</protein>
<comment type="caution">
    <text evidence="2">The sequence shown here is derived from an EMBL/GenBank/DDBJ whole genome shotgun (WGS) entry which is preliminary data.</text>
</comment>
<evidence type="ECO:0000313" key="2">
    <source>
        <dbReference type="EMBL" id="KAJ1215855.1"/>
    </source>
</evidence>